<dbReference type="Pfam" id="PF02541">
    <property type="entry name" value="Ppx-GppA"/>
    <property type="match status" value="1"/>
</dbReference>
<dbReference type="RefSeq" id="WP_106191554.1">
    <property type="nucleotide sequence ID" value="NZ_PVTF01000010.1"/>
</dbReference>
<evidence type="ECO:0000259" key="2">
    <source>
        <dbReference type="Pfam" id="PF02541"/>
    </source>
</evidence>
<organism evidence="3 4">
    <name type="scientific">Umezawaea tangerina</name>
    <dbReference type="NCBI Taxonomy" id="84725"/>
    <lineage>
        <taxon>Bacteria</taxon>
        <taxon>Bacillati</taxon>
        <taxon>Actinomycetota</taxon>
        <taxon>Actinomycetes</taxon>
        <taxon>Pseudonocardiales</taxon>
        <taxon>Pseudonocardiaceae</taxon>
        <taxon>Umezawaea</taxon>
    </lineage>
</organism>
<dbReference type="Gene3D" id="3.30.420.150">
    <property type="entry name" value="Exopolyphosphatase. Domain 2"/>
    <property type="match status" value="1"/>
</dbReference>
<protein>
    <submittedName>
        <fullName evidence="3">Exopolyphosphatase/guanosine-5'-triphosphate, 3'-diphosphate pyrophosphatase</fullName>
    </submittedName>
</protein>
<dbReference type="InterPro" id="IPR050273">
    <property type="entry name" value="GppA/Ppx_hydrolase"/>
</dbReference>
<keyword evidence="4" id="KW-1185">Reference proteome</keyword>
<proteinExistence type="inferred from homology"/>
<gene>
    <name evidence="3" type="ORF">CLV43_11071</name>
</gene>
<dbReference type="PANTHER" id="PTHR30005:SF0">
    <property type="entry name" value="RETROGRADE REGULATION PROTEIN 2"/>
    <property type="match status" value="1"/>
</dbReference>
<evidence type="ECO:0000313" key="4">
    <source>
        <dbReference type="Proteomes" id="UP000239494"/>
    </source>
</evidence>
<dbReference type="AlphaFoldDB" id="A0A2T0SV35"/>
<dbReference type="EMBL" id="PVTF01000010">
    <property type="protein sequence ID" value="PRY37260.1"/>
    <property type="molecule type" value="Genomic_DNA"/>
</dbReference>
<sequence>MSGRPERVGVLDVGCFSAQLVVVDRARGSLLHPEVSHKVRLRMDRALDERGRITKAGVDELVSAVRQARRLADRAEVTTLVPFATSVIRDAANGADVMEQVATRSGVGLGVLSGPEEARLSFLAARRWFGWSAGPLVVMDVGGGTVEIAAGEAETPDFARSLPIGARTLTREWLDDVAASPRRLRDLRSHLTKRIDDVLPAEVTGRAVGCSKVFEQLARLAGARPQRDGLSVPRRLTIDDLRACIPRLASRSARQRARLPGISAHRARQSLAGAVVAEALMSTAGRDVVEICPWSTREGLLLSLIERPDRVDHQIRVA</sequence>
<dbReference type="InterPro" id="IPR043129">
    <property type="entry name" value="ATPase_NBD"/>
</dbReference>
<name>A0A2T0SV35_9PSEU</name>
<reference evidence="3 4" key="1">
    <citation type="submission" date="2018-03" db="EMBL/GenBank/DDBJ databases">
        <title>Genomic Encyclopedia of Archaeal and Bacterial Type Strains, Phase II (KMG-II): from individual species to whole genera.</title>
        <authorList>
            <person name="Goeker M."/>
        </authorList>
    </citation>
    <scope>NUCLEOTIDE SEQUENCE [LARGE SCALE GENOMIC DNA]</scope>
    <source>
        <strain evidence="3 4">DSM 44720</strain>
    </source>
</reference>
<evidence type="ECO:0000256" key="1">
    <source>
        <dbReference type="ARBA" id="ARBA00007125"/>
    </source>
</evidence>
<dbReference type="OrthoDB" id="9793035at2"/>
<dbReference type="GO" id="GO:0016462">
    <property type="term" value="F:pyrophosphatase activity"/>
    <property type="evidence" value="ECO:0007669"/>
    <property type="project" value="TreeGrafter"/>
</dbReference>
<dbReference type="PANTHER" id="PTHR30005">
    <property type="entry name" value="EXOPOLYPHOSPHATASE"/>
    <property type="match status" value="1"/>
</dbReference>
<feature type="domain" description="Ppx/GppA phosphatase N-terminal" evidence="2">
    <location>
        <begin position="23"/>
        <end position="306"/>
    </location>
</feature>
<dbReference type="Gene3D" id="3.30.420.40">
    <property type="match status" value="1"/>
</dbReference>
<dbReference type="InterPro" id="IPR003695">
    <property type="entry name" value="Ppx_GppA_N"/>
</dbReference>
<dbReference type="CDD" id="cd24056">
    <property type="entry name" value="ASKHA_NBD_MtPPX1-like"/>
    <property type="match status" value="1"/>
</dbReference>
<comment type="caution">
    <text evidence="3">The sequence shown here is derived from an EMBL/GenBank/DDBJ whole genome shotgun (WGS) entry which is preliminary data.</text>
</comment>
<dbReference type="Proteomes" id="UP000239494">
    <property type="component" value="Unassembled WGS sequence"/>
</dbReference>
<dbReference type="SUPFAM" id="SSF53067">
    <property type="entry name" value="Actin-like ATPase domain"/>
    <property type="match status" value="2"/>
</dbReference>
<evidence type="ECO:0000313" key="3">
    <source>
        <dbReference type="EMBL" id="PRY37260.1"/>
    </source>
</evidence>
<accession>A0A2T0SV35</accession>
<comment type="similarity">
    <text evidence="1">Belongs to the GppA/Ppx family.</text>
</comment>